<gene>
    <name evidence="3" type="ORF">GCM10023220_50430</name>
</gene>
<sequence>MGRGKPSSKTHVLSDANGLPLRVGLSAAHTHDSRALKPRRLHADKAYGVPHLRRWLWGKRIGVRIDRKGIDSGERLGRRRWGIERTMSWLTGHRRGETRPVEGCGEGAAGGGATVTVVIPRSGHCQPQVLPASSAAPLPGRPPAPLRKEVHDAHARLPAAHARPRRNADMDH</sequence>
<name>A0ABP9CK41_9ACTN</name>
<evidence type="ECO:0000256" key="1">
    <source>
        <dbReference type="SAM" id="MobiDB-lite"/>
    </source>
</evidence>
<keyword evidence="4" id="KW-1185">Reference proteome</keyword>
<dbReference type="Pfam" id="PF01609">
    <property type="entry name" value="DDE_Tnp_1"/>
    <property type="match status" value="1"/>
</dbReference>
<dbReference type="EMBL" id="BAABIG010000054">
    <property type="protein sequence ID" value="GAA4812948.1"/>
    <property type="molecule type" value="Genomic_DNA"/>
</dbReference>
<feature type="domain" description="Transposase IS4-like" evidence="2">
    <location>
        <begin position="2"/>
        <end position="99"/>
    </location>
</feature>
<organism evidence="3 4">
    <name type="scientific">Streptomyces ziwulingensis</name>
    <dbReference type="NCBI Taxonomy" id="1045501"/>
    <lineage>
        <taxon>Bacteria</taxon>
        <taxon>Bacillati</taxon>
        <taxon>Actinomycetota</taxon>
        <taxon>Actinomycetes</taxon>
        <taxon>Kitasatosporales</taxon>
        <taxon>Streptomycetaceae</taxon>
        <taxon>Streptomyces</taxon>
    </lineage>
</organism>
<proteinExistence type="predicted"/>
<dbReference type="PANTHER" id="PTHR30007">
    <property type="entry name" value="PHP DOMAIN PROTEIN"/>
    <property type="match status" value="1"/>
</dbReference>
<dbReference type="Proteomes" id="UP001501265">
    <property type="component" value="Unassembled WGS sequence"/>
</dbReference>
<protein>
    <recommendedName>
        <fullName evidence="2">Transposase IS4-like domain-containing protein</fullName>
    </recommendedName>
</protein>
<comment type="caution">
    <text evidence="3">The sequence shown here is derived from an EMBL/GenBank/DDBJ whole genome shotgun (WGS) entry which is preliminary data.</text>
</comment>
<evidence type="ECO:0000313" key="4">
    <source>
        <dbReference type="Proteomes" id="UP001501265"/>
    </source>
</evidence>
<accession>A0ABP9CK41</accession>
<feature type="region of interest" description="Disordered" evidence="1">
    <location>
        <begin position="129"/>
        <end position="172"/>
    </location>
</feature>
<evidence type="ECO:0000313" key="3">
    <source>
        <dbReference type="EMBL" id="GAA4812948.1"/>
    </source>
</evidence>
<evidence type="ECO:0000259" key="2">
    <source>
        <dbReference type="Pfam" id="PF01609"/>
    </source>
</evidence>
<reference evidence="4" key="1">
    <citation type="journal article" date="2019" name="Int. J. Syst. Evol. Microbiol.">
        <title>The Global Catalogue of Microorganisms (GCM) 10K type strain sequencing project: providing services to taxonomists for standard genome sequencing and annotation.</title>
        <authorList>
            <consortium name="The Broad Institute Genomics Platform"/>
            <consortium name="The Broad Institute Genome Sequencing Center for Infectious Disease"/>
            <person name="Wu L."/>
            <person name="Ma J."/>
        </authorList>
    </citation>
    <scope>NUCLEOTIDE SEQUENCE [LARGE SCALE GENOMIC DNA]</scope>
    <source>
        <strain evidence="4">JCM 18081</strain>
    </source>
</reference>
<feature type="compositionally biased region" description="Basic and acidic residues" evidence="1">
    <location>
        <begin position="146"/>
        <end position="155"/>
    </location>
</feature>
<dbReference type="InterPro" id="IPR002559">
    <property type="entry name" value="Transposase_11"/>
</dbReference>